<dbReference type="InterPro" id="IPR001563">
    <property type="entry name" value="Peptidase_S10"/>
</dbReference>
<dbReference type="GO" id="GO:0004185">
    <property type="term" value="F:serine-type carboxypeptidase activity"/>
    <property type="evidence" value="ECO:0007669"/>
    <property type="project" value="UniProtKB-UniRule"/>
</dbReference>
<name>A0A1X2GFN9_9FUNG</name>
<dbReference type="PROSITE" id="PS00131">
    <property type="entry name" value="CARBOXYPEPT_SER_SER"/>
    <property type="match status" value="1"/>
</dbReference>
<dbReference type="EC" id="3.4.16.-" evidence="7"/>
<dbReference type="SUPFAM" id="SSF53474">
    <property type="entry name" value="alpha/beta-Hydrolases"/>
    <property type="match status" value="1"/>
</dbReference>
<evidence type="ECO:0000256" key="7">
    <source>
        <dbReference type="RuleBase" id="RU361156"/>
    </source>
</evidence>
<keyword evidence="2 7" id="KW-0121">Carboxypeptidase</keyword>
<evidence type="ECO:0000313" key="8">
    <source>
        <dbReference type="EMBL" id="ORX52752.1"/>
    </source>
</evidence>
<dbReference type="AlphaFoldDB" id="A0A1X2GFN9"/>
<dbReference type="GO" id="GO:0000324">
    <property type="term" value="C:fungal-type vacuole"/>
    <property type="evidence" value="ECO:0007669"/>
    <property type="project" value="TreeGrafter"/>
</dbReference>
<keyword evidence="5 7" id="KW-0378">Hydrolase</keyword>
<evidence type="ECO:0000256" key="1">
    <source>
        <dbReference type="ARBA" id="ARBA00009431"/>
    </source>
</evidence>
<reference evidence="8 9" key="1">
    <citation type="submission" date="2016-07" db="EMBL/GenBank/DDBJ databases">
        <title>Pervasive Adenine N6-methylation of Active Genes in Fungi.</title>
        <authorList>
            <consortium name="DOE Joint Genome Institute"/>
            <person name="Mondo S.J."/>
            <person name="Dannebaum R.O."/>
            <person name="Kuo R.C."/>
            <person name="Labutti K."/>
            <person name="Haridas S."/>
            <person name="Kuo A."/>
            <person name="Salamov A."/>
            <person name="Ahrendt S.R."/>
            <person name="Lipzen A."/>
            <person name="Sullivan W."/>
            <person name="Andreopoulos W.B."/>
            <person name="Clum A."/>
            <person name="Lindquist E."/>
            <person name="Daum C."/>
            <person name="Ramamoorthy G.K."/>
            <person name="Gryganskyi A."/>
            <person name="Culley D."/>
            <person name="Magnuson J.K."/>
            <person name="James T.Y."/>
            <person name="O'Malley M.A."/>
            <person name="Stajich J.E."/>
            <person name="Spatafora J.W."/>
            <person name="Visel A."/>
            <person name="Grigoriev I.V."/>
        </authorList>
    </citation>
    <scope>NUCLEOTIDE SEQUENCE [LARGE SCALE GENOMIC DNA]</scope>
    <source>
        <strain evidence="8 9">NRRL 3301</strain>
    </source>
</reference>
<organism evidence="8 9">
    <name type="scientific">Hesseltinella vesiculosa</name>
    <dbReference type="NCBI Taxonomy" id="101127"/>
    <lineage>
        <taxon>Eukaryota</taxon>
        <taxon>Fungi</taxon>
        <taxon>Fungi incertae sedis</taxon>
        <taxon>Mucoromycota</taxon>
        <taxon>Mucoromycotina</taxon>
        <taxon>Mucoromycetes</taxon>
        <taxon>Mucorales</taxon>
        <taxon>Cunninghamellaceae</taxon>
        <taxon>Hesseltinella</taxon>
    </lineage>
</organism>
<dbReference type="Gene3D" id="1.10.287.410">
    <property type="match status" value="1"/>
</dbReference>
<dbReference type="STRING" id="101127.A0A1X2GFN9"/>
<dbReference type="OrthoDB" id="443318at2759"/>
<dbReference type="PRINTS" id="PR00724">
    <property type="entry name" value="CRBOXYPTASEC"/>
</dbReference>
<dbReference type="InterPro" id="IPR029058">
    <property type="entry name" value="AB_hydrolase_fold"/>
</dbReference>
<evidence type="ECO:0000256" key="5">
    <source>
        <dbReference type="ARBA" id="ARBA00022801"/>
    </source>
</evidence>
<evidence type="ECO:0000256" key="2">
    <source>
        <dbReference type="ARBA" id="ARBA00022645"/>
    </source>
</evidence>
<sequence>MPRHHSYIKRQLNGASIRYTQPTLCDPSVVQYSGYIDLPGGQKYFFWFFESRNNPSNDPFTLWLQGGPGCSSLGALFQEIGPCQVPDDGSQAFYNEYTWTSLTNILFLDQPAGAGYSKGTRANSTDEAVGLAYDFVQYFFQAFPKYSTLPFHIFGESYAGHFIPALGSYILDQNQLTTSNYINLISAAIGNGIVDVLEQVQYDETMACNSSYGSVLPESDCQRMQQNTPACVSLLEKCDQTGTVKDCVDATDFCSANVENIYKLSNHSIYDIRTTQNQGSPYTKFITRPEIMKEINANGHFVRCASTVKKQFYATGDYARRFSPDVAKLLNNNIPVLVYAGDADYRANWYGCLGWTQALQFDGRDAYQASALRPWIVDGAEAGQTKSGGGLTFVRVYEAGHKVPAYKPVQALQMITNFINNQP</sequence>
<evidence type="ECO:0000256" key="6">
    <source>
        <dbReference type="ARBA" id="ARBA00023180"/>
    </source>
</evidence>
<comment type="similarity">
    <text evidence="1 7">Belongs to the peptidase S10 family.</text>
</comment>
<dbReference type="PANTHER" id="PTHR11802">
    <property type="entry name" value="SERINE PROTEASE FAMILY S10 SERINE CARBOXYPEPTIDASE"/>
    <property type="match status" value="1"/>
</dbReference>
<protein>
    <recommendedName>
        <fullName evidence="7">Carboxypeptidase</fullName>
        <ecNumber evidence="7">3.4.16.-</ecNumber>
    </recommendedName>
</protein>
<accession>A0A1X2GFN9</accession>
<evidence type="ECO:0000256" key="4">
    <source>
        <dbReference type="ARBA" id="ARBA00022729"/>
    </source>
</evidence>
<dbReference type="Gene3D" id="3.40.50.1820">
    <property type="entry name" value="alpha/beta hydrolase"/>
    <property type="match status" value="1"/>
</dbReference>
<keyword evidence="3 7" id="KW-0645">Protease</keyword>
<comment type="caution">
    <text evidence="8">The sequence shown here is derived from an EMBL/GenBank/DDBJ whole genome shotgun (WGS) entry which is preliminary data.</text>
</comment>
<dbReference type="InterPro" id="IPR018202">
    <property type="entry name" value="Ser_caboxypep_ser_AS"/>
</dbReference>
<keyword evidence="9" id="KW-1185">Reference proteome</keyword>
<dbReference type="Proteomes" id="UP000242146">
    <property type="component" value="Unassembled WGS sequence"/>
</dbReference>
<dbReference type="PANTHER" id="PTHR11802:SF113">
    <property type="entry name" value="SERINE CARBOXYPEPTIDASE CTSA-4.1"/>
    <property type="match status" value="1"/>
</dbReference>
<dbReference type="GO" id="GO:0006508">
    <property type="term" value="P:proteolysis"/>
    <property type="evidence" value="ECO:0007669"/>
    <property type="project" value="UniProtKB-KW"/>
</dbReference>
<feature type="non-terminal residue" evidence="8">
    <location>
        <position position="423"/>
    </location>
</feature>
<gene>
    <name evidence="8" type="ORF">DM01DRAFT_1323186</name>
</gene>
<keyword evidence="6" id="KW-0325">Glycoprotein</keyword>
<proteinExistence type="inferred from homology"/>
<dbReference type="Pfam" id="PF00450">
    <property type="entry name" value="Peptidase_S10"/>
    <property type="match status" value="1"/>
</dbReference>
<keyword evidence="4" id="KW-0732">Signal</keyword>
<dbReference type="EMBL" id="MCGT01000017">
    <property type="protein sequence ID" value="ORX52752.1"/>
    <property type="molecule type" value="Genomic_DNA"/>
</dbReference>
<evidence type="ECO:0000256" key="3">
    <source>
        <dbReference type="ARBA" id="ARBA00022670"/>
    </source>
</evidence>
<evidence type="ECO:0000313" key="9">
    <source>
        <dbReference type="Proteomes" id="UP000242146"/>
    </source>
</evidence>